<dbReference type="EMBL" id="LT670818">
    <property type="protein sequence ID" value="SHH57020.1"/>
    <property type="molecule type" value="Genomic_DNA"/>
</dbReference>
<name>A0A1M5U2B6_9BRAD</name>
<evidence type="ECO:0000256" key="2">
    <source>
        <dbReference type="ARBA" id="ARBA00022448"/>
    </source>
</evidence>
<reference evidence="11 12" key="1">
    <citation type="submission" date="2016-11" db="EMBL/GenBank/DDBJ databases">
        <authorList>
            <person name="Jaros S."/>
            <person name="Januszkiewicz K."/>
            <person name="Wedrychowicz H."/>
        </authorList>
    </citation>
    <scope>NUCLEOTIDE SEQUENCE [LARGE SCALE GENOMIC DNA]</scope>
    <source>
        <strain evidence="11 12">GAS242</strain>
    </source>
</reference>
<dbReference type="InterPro" id="IPR020846">
    <property type="entry name" value="MFS_dom"/>
</dbReference>
<dbReference type="InterPro" id="IPR036259">
    <property type="entry name" value="MFS_trans_sf"/>
</dbReference>
<gene>
    <name evidence="11" type="ORF">SAMN05444169_8129</name>
</gene>
<dbReference type="PROSITE" id="PS50850">
    <property type="entry name" value="MFS"/>
    <property type="match status" value="1"/>
</dbReference>
<feature type="transmembrane region" description="Helical" evidence="9">
    <location>
        <begin position="260"/>
        <end position="278"/>
    </location>
</feature>
<evidence type="ECO:0000313" key="12">
    <source>
        <dbReference type="Proteomes" id="UP000190675"/>
    </source>
</evidence>
<keyword evidence="5 9" id="KW-1133">Transmembrane helix</keyword>
<feature type="transmembrane region" description="Helical" evidence="9">
    <location>
        <begin position="370"/>
        <end position="393"/>
    </location>
</feature>
<feature type="transmembrane region" description="Helical" evidence="9">
    <location>
        <begin position="222"/>
        <end position="248"/>
    </location>
</feature>
<protein>
    <recommendedName>
        <fullName evidence="8">Multidrug efflux pump Tap</fullName>
    </recommendedName>
</protein>
<feature type="transmembrane region" description="Helical" evidence="9">
    <location>
        <begin position="50"/>
        <end position="71"/>
    </location>
</feature>
<dbReference type="OrthoDB" id="7283966at2"/>
<evidence type="ECO:0000256" key="3">
    <source>
        <dbReference type="ARBA" id="ARBA00022475"/>
    </source>
</evidence>
<comment type="similarity">
    <text evidence="7">Belongs to the major facilitator superfamily. Drug:H(+) antiporter-3 (DHA3) (TC 2.A.1.21) family.</text>
</comment>
<evidence type="ECO:0000259" key="10">
    <source>
        <dbReference type="PROSITE" id="PS50850"/>
    </source>
</evidence>
<dbReference type="AlphaFoldDB" id="A0A1M5U2B6"/>
<sequence length="407" mass="42183">MSSLTQAGSSALLKHPSFLLFVLSRAFSRFSGQIAAVAVGWQIYDLTGSAFDLGMIGLVQFLPTALLVFVAGHAVDRYERKRVVQICLLVEALTALLLAWGAYTGSLTVLQIFVAMAVLGTAGAFESPAISALLPLVAPQGSLQRATAISSGVGQIATITGPALGGLAYAVAPALPYGLMVAFCLAGTLLMGAIRPTQPAVVRDAASPADLFAGVRFVRDNAAILGTISLDLFAVLLGGATALLPIYARDILQTGPLGLGILRAAPAVGALLMTAVLARHAIHRRVGMRMFQAVIVFGLATIVFAVSRSMALSVVALAIMGAADTVSVVIRFSLVQLATPDEMRGRVGAVNFLFINASNQLGQFESGLTAALFGAVPAAVLGGVGTVAIALLWMKLFPTLRNVERLE</sequence>
<evidence type="ECO:0000256" key="8">
    <source>
        <dbReference type="ARBA" id="ARBA00040914"/>
    </source>
</evidence>
<evidence type="ECO:0000256" key="9">
    <source>
        <dbReference type="SAM" id="Phobius"/>
    </source>
</evidence>
<keyword evidence="6 9" id="KW-0472">Membrane</keyword>
<keyword evidence="4 9" id="KW-0812">Transmembrane</keyword>
<dbReference type="Proteomes" id="UP000190675">
    <property type="component" value="Chromosome I"/>
</dbReference>
<accession>A0A1M5U2B6</accession>
<dbReference type="GO" id="GO:0005886">
    <property type="term" value="C:plasma membrane"/>
    <property type="evidence" value="ECO:0007669"/>
    <property type="project" value="UniProtKB-SubCell"/>
</dbReference>
<feature type="transmembrane region" description="Helical" evidence="9">
    <location>
        <begin position="290"/>
        <end position="307"/>
    </location>
</feature>
<dbReference type="SUPFAM" id="SSF103473">
    <property type="entry name" value="MFS general substrate transporter"/>
    <property type="match status" value="1"/>
</dbReference>
<feature type="domain" description="Major facilitator superfamily (MFS) profile" evidence="10">
    <location>
        <begin position="1"/>
        <end position="401"/>
    </location>
</feature>
<feature type="transmembrane region" description="Helical" evidence="9">
    <location>
        <begin position="175"/>
        <end position="194"/>
    </location>
</feature>
<evidence type="ECO:0000256" key="1">
    <source>
        <dbReference type="ARBA" id="ARBA00004651"/>
    </source>
</evidence>
<dbReference type="RefSeq" id="WP_079571413.1">
    <property type="nucleotide sequence ID" value="NZ_LT670818.1"/>
</dbReference>
<dbReference type="PANTHER" id="PTHR23513:SF9">
    <property type="entry name" value="ENTEROBACTIN EXPORTER ENTS"/>
    <property type="match status" value="1"/>
</dbReference>
<dbReference type="GO" id="GO:0022857">
    <property type="term" value="F:transmembrane transporter activity"/>
    <property type="evidence" value="ECO:0007669"/>
    <property type="project" value="InterPro"/>
</dbReference>
<dbReference type="Gene3D" id="1.20.1250.20">
    <property type="entry name" value="MFS general substrate transporter like domains"/>
    <property type="match status" value="1"/>
</dbReference>
<organism evidence="11 12">
    <name type="scientific">Bradyrhizobium erythrophlei</name>
    <dbReference type="NCBI Taxonomy" id="1437360"/>
    <lineage>
        <taxon>Bacteria</taxon>
        <taxon>Pseudomonadati</taxon>
        <taxon>Pseudomonadota</taxon>
        <taxon>Alphaproteobacteria</taxon>
        <taxon>Hyphomicrobiales</taxon>
        <taxon>Nitrobacteraceae</taxon>
        <taxon>Bradyrhizobium</taxon>
    </lineage>
</organism>
<evidence type="ECO:0000256" key="7">
    <source>
        <dbReference type="ARBA" id="ARBA00038075"/>
    </source>
</evidence>
<evidence type="ECO:0000256" key="6">
    <source>
        <dbReference type="ARBA" id="ARBA00023136"/>
    </source>
</evidence>
<feature type="transmembrane region" description="Helical" evidence="9">
    <location>
        <begin position="18"/>
        <end position="44"/>
    </location>
</feature>
<dbReference type="CDD" id="cd06173">
    <property type="entry name" value="MFS_MefA_like"/>
    <property type="match status" value="1"/>
</dbReference>
<keyword evidence="2" id="KW-0813">Transport</keyword>
<proteinExistence type="inferred from homology"/>
<comment type="subcellular location">
    <subcellularLocation>
        <location evidence="1">Cell membrane</location>
        <topology evidence="1">Multi-pass membrane protein</topology>
    </subcellularLocation>
</comment>
<dbReference type="InterPro" id="IPR011701">
    <property type="entry name" value="MFS"/>
</dbReference>
<evidence type="ECO:0000256" key="4">
    <source>
        <dbReference type="ARBA" id="ARBA00022692"/>
    </source>
</evidence>
<dbReference type="Pfam" id="PF07690">
    <property type="entry name" value="MFS_1"/>
    <property type="match status" value="1"/>
</dbReference>
<dbReference type="PANTHER" id="PTHR23513">
    <property type="entry name" value="INTEGRAL MEMBRANE EFFLUX PROTEIN-RELATED"/>
    <property type="match status" value="1"/>
</dbReference>
<evidence type="ECO:0000313" key="11">
    <source>
        <dbReference type="EMBL" id="SHH57020.1"/>
    </source>
</evidence>
<evidence type="ECO:0000256" key="5">
    <source>
        <dbReference type="ARBA" id="ARBA00022989"/>
    </source>
</evidence>
<keyword evidence="3" id="KW-1003">Cell membrane</keyword>